<evidence type="ECO:0000256" key="1">
    <source>
        <dbReference type="SAM" id="MobiDB-lite"/>
    </source>
</evidence>
<dbReference type="Proteomes" id="UP001341840">
    <property type="component" value="Unassembled WGS sequence"/>
</dbReference>
<evidence type="ECO:0000313" key="2">
    <source>
        <dbReference type="EMBL" id="MED6206630.1"/>
    </source>
</evidence>
<name>A0ABU6YBA9_9FABA</name>
<dbReference type="EMBL" id="JASCZI010241769">
    <property type="protein sequence ID" value="MED6206630.1"/>
    <property type="molecule type" value="Genomic_DNA"/>
</dbReference>
<accession>A0ABU6YBA9</accession>
<sequence length="142" mass="16237">MSCSRAVNRRWISLHKNLSPHVPSRRRYTGRIRQFRLIMTQVSPCQPAPYQHLSPQYMDYSPQPGVSHQIPYHTPSPHPQYHQSSTQPPPDQQKGFDPAYLSAPPPSTHQVVRPRPQRDRRPSACGTSSHLHPHPAQDSDQS</sequence>
<comment type="caution">
    <text evidence="2">The sequence shown here is derived from an EMBL/GenBank/DDBJ whole genome shotgun (WGS) entry which is preliminary data.</text>
</comment>
<keyword evidence="3" id="KW-1185">Reference proteome</keyword>
<reference evidence="2 3" key="1">
    <citation type="journal article" date="2023" name="Plants (Basel)">
        <title>Bridging the Gap: Combining Genomics and Transcriptomics Approaches to Understand Stylosanthes scabra, an Orphan Legume from the Brazilian Caatinga.</title>
        <authorList>
            <person name="Ferreira-Neto J.R.C."/>
            <person name="da Silva M.D."/>
            <person name="Binneck E."/>
            <person name="de Melo N.F."/>
            <person name="da Silva R.H."/>
            <person name="de Melo A.L.T.M."/>
            <person name="Pandolfi V."/>
            <person name="Bustamante F.O."/>
            <person name="Brasileiro-Vidal A.C."/>
            <person name="Benko-Iseppon A.M."/>
        </authorList>
    </citation>
    <scope>NUCLEOTIDE SEQUENCE [LARGE SCALE GENOMIC DNA]</scope>
    <source>
        <tissue evidence="2">Leaves</tissue>
    </source>
</reference>
<evidence type="ECO:0000313" key="3">
    <source>
        <dbReference type="Proteomes" id="UP001341840"/>
    </source>
</evidence>
<organism evidence="2 3">
    <name type="scientific">Stylosanthes scabra</name>
    <dbReference type="NCBI Taxonomy" id="79078"/>
    <lineage>
        <taxon>Eukaryota</taxon>
        <taxon>Viridiplantae</taxon>
        <taxon>Streptophyta</taxon>
        <taxon>Embryophyta</taxon>
        <taxon>Tracheophyta</taxon>
        <taxon>Spermatophyta</taxon>
        <taxon>Magnoliopsida</taxon>
        <taxon>eudicotyledons</taxon>
        <taxon>Gunneridae</taxon>
        <taxon>Pentapetalae</taxon>
        <taxon>rosids</taxon>
        <taxon>fabids</taxon>
        <taxon>Fabales</taxon>
        <taxon>Fabaceae</taxon>
        <taxon>Papilionoideae</taxon>
        <taxon>50 kb inversion clade</taxon>
        <taxon>dalbergioids sensu lato</taxon>
        <taxon>Dalbergieae</taxon>
        <taxon>Pterocarpus clade</taxon>
        <taxon>Stylosanthes</taxon>
    </lineage>
</organism>
<proteinExistence type="predicted"/>
<gene>
    <name evidence="2" type="ORF">PIB30_028620</name>
</gene>
<protein>
    <submittedName>
        <fullName evidence="2">Uncharacterized protein</fullName>
    </submittedName>
</protein>
<feature type="region of interest" description="Disordered" evidence="1">
    <location>
        <begin position="46"/>
        <end position="142"/>
    </location>
</feature>